<dbReference type="GO" id="GO:0004984">
    <property type="term" value="F:olfactory receptor activity"/>
    <property type="evidence" value="ECO:0007669"/>
    <property type="project" value="InterPro"/>
</dbReference>
<accession>A0A4X2LWU3</accession>
<evidence type="ECO:0000256" key="7">
    <source>
        <dbReference type="ARBA" id="ARBA00023040"/>
    </source>
</evidence>
<dbReference type="STRING" id="29139.ENSVURP00010026016"/>
<dbReference type="OMA" id="FIFWAST"/>
<organism evidence="15 16">
    <name type="scientific">Vombatus ursinus</name>
    <name type="common">Common wombat</name>
    <dbReference type="NCBI Taxonomy" id="29139"/>
    <lineage>
        <taxon>Eukaryota</taxon>
        <taxon>Metazoa</taxon>
        <taxon>Chordata</taxon>
        <taxon>Craniata</taxon>
        <taxon>Vertebrata</taxon>
        <taxon>Euteleostomi</taxon>
        <taxon>Mammalia</taxon>
        <taxon>Metatheria</taxon>
        <taxon>Diprotodontia</taxon>
        <taxon>Vombatidae</taxon>
        <taxon>Vombatus</taxon>
    </lineage>
</organism>
<keyword evidence="6 13" id="KW-1133">Transmembrane helix</keyword>
<feature type="transmembrane region" description="Helical" evidence="13">
    <location>
        <begin position="244"/>
        <end position="263"/>
    </location>
</feature>
<keyword evidence="10" id="KW-0325">Glycoprotein</keyword>
<feature type="transmembrane region" description="Helical" evidence="13">
    <location>
        <begin position="93"/>
        <end position="121"/>
    </location>
</feature>
<keyword evidence="9 12" id="KW-0675">Receptor</keyword>
<evidence type="ECO:0000313" key="16">
    <source>
        <dbReference type="Proteomes" id="UP000314987"/>
    </source>
</evidence>
<dbReference type="GO" id="GO:0005886">
    <property type="term" value="C:plasma membrane"/>
    <property type="evidence" value="ECO:0007669"/>
    <property type="project" value="UniProtKB-SubCell"/>
</dbReference>
<keyword evidence="3 13" id="KW-0716">Sensory transduction</keyword>
<feature type="transmembrane region" description="Helical" evidence="13">
    <location>
        <begin position="27"/>
        <end position="49"/>
    </location>
</feature>
<evidence type="ECO:0000256" key="9">
    <source>
        <dbReference type="ARBA" id="ARBA00023170"/>
    </source>
</evidence>
<sequence>MMQKSNETRVEEFILEGFPAVQHLGTLLFAIHLVLYLISMTGNTVIVILTWIDHRLQVPMYFFLSNFSLLEGCCITTIIPKLLTIFFSGAQTISFAACLTQFFFFIFWASTGLFLLSILSLDRYIAICNPLHYHSIMNKRACILLVVSCYILGFILVFSLTLKMSALSFCGPNNIHHFFCDLGPLTHVSCSDASEVESLGLFFAMLIVLSSLVISVISYINIVKTIAHLPSAKERQKAFSTCSSHLIVLSVTYGSSIFMYVIPKQGNRLDTHGELVLVNTVATPVLNPFIYTLRNKQVKQAFRDALYKIKLSR</sequence>
<evidence type="ECO:0000256" key="12">
    <source>
        <dbReference type="RuleBase" id="RU000688"/>
    </source>
</evidence>
<dbReference type="InterPro" id="IPR047132">
    <property type="entry name" value="Olfact_rcpt_6C-like"/>
</dbReference>
<dbReference type="GO" id="GO:0004930">
    <property type="term" value="F:G protein-coupled receptor activity"/>
    <property type="evidence" value="ECO:0007669"/>
    <property type="project" value="UniProtKB-KW"/>
</dbReference>
<dbReference type="InterPro" id="IPR017452">
    <property type="entry name" value="GPCR_Rhodpsn_7TM"/>
</dbReference>
<evidence type="ECO:0000256" key="8">
    <source>
        <dbReference type="ARBA" id="ARBA00023136"/>
    </source>
</evidence>
<evidence type="ECO:0000256" key="4">
    <source>
        <dbReference type="ARBA" id="ARBA00022692"/>
    </source>
</evidence>
<dbReference type="AlphaFoldDB" id="A0A4X2LWU3"/>
<evidence type="ECO:0000256" key="2">
    <source>
        <dbReference type="ARBA" id="ARBA00022475"/>
    </source>
</evidence>
<dbReference type="Pfam" id="PF13853">
    <property type="entry name" value="7tm_4"/>
    <property type="match status" value="1"/>
</dbReference>
<dbReference type="Gene3D" id="1.20.1070.10">
    <property type="entry name" value="Rhodopsin 7-helix transmembrane proteins"/>
    <property type="match status" value="1"/>
</dbReference>
<evidence type="ECO:0000256" key="1">
    <source>
        <dbReference type="ARBA" id="ARBA00004651"/>
    </source>
</evidence>
<evidence type="ECO:0000256" key="11">
    <source>
        <dbReference type="ARBA" id="ARBA00023224"/>
    </source>
</evidence>
<feature type="transmembrane region" description="Helical" evidence="13">
    <location>
        <begin position="275"/>
        <end position="293"/>
    </location>
</feature>
<dbReference type="Proteomes" id="UP000314987">
    <property type="component" value="Unassembled WGS sequence"/>
</dbReference>
<dbReference type="PROSITE" id="PS50262">
    <property type="entry name" value="G_PROTEIN_RECEP_F1_2"/>
    <property type="match status" value="1"/>
</dbReference>
<dbReference type="Ensembl" id="ENSVURT00010029630.1">
    <property type="protein sequence ID" value="ENSVURP00010026016.1"/>
    <property type="gene ID" value="ENSVURG00010019943.1"/>
</dbReference>
<evidence type="ECO:0000256" key="10">
    <source>
        <dbReference type="ARBA" id="ARBA00023180"/>
    </source>
</evidence>
<protein>
    <recommendedName>
        <fullName evidence="13">Olfactory receptor</fullName>
    </recommendedName>
</protein>
<dbReference type="SUPFAM" id="SSF81321">
    <property type="entry name" value="Family A G protein-coupled receptor-like"/>
    <property type="match status" value="1"/>
</dbReference>
<keyword evidence="5 13" id="KW-0552">Olfaction</keyword>
<keyword evidence="4 12" id="KW-0812">Transmembrane</keyword>
<proteinExistence type="inferred from homology"/>
<name>A0A4X2LWU3_VOMUR</name>
<dbReference type="PROSITE" id="PS00237">
    <property type="entry name" value="G_PROTEIN_RECEP_F1_1"/>
    <property type="match status" value="1"/>
</dbReference>
<keyword evidence="7 12" id="KW-0297">G-protein coupled receptor</keyword>
<reference evidence="16" key="1">
    <citation type="submission" date="2018-12" db="EMBL/GenBank/DDBJ databases">
        <authorList>
            <person name="Yazar S."/>
        </authorList>
    </citation>
    <scope>NUCLEOTIDE SEQUENCE [LARGE SCALE GENOMIC DNA]</scope>
</reference>
<evidence type="ECO:0000256" key="13">
    <source>
        <dbReference type="RuleBase" id="RU363047"/>
    </source>
</evidence>
<comment type="similarity">
    <text evidence="12">Belongs to the G-protein coupled receptor 1 family.</text>
</comment>
<dbReference type="GeneTree" id="ENSGT01090000260086"/>
<evidence type="ECO:0000256" key="5">
    <source>
        <dbReference type="ARBA" id="ARBA00022725"/>
    </source>
</evidence>
<dbReference type="FunFam" id="1.20.1070.10:FF:000010">
    <property type="entry name" value="Olfactory receptor"/>
    <property type="match status" value="1"/>
</dbReference>
<keyword evidence="8 13" id="KW-0472">Membrane</keyword>
<dbReference type="CDD" id="cd15912">
    <property type="entry name" value="7tmA_OR6C-like"/>
    <property type="match status" value="1"/>
</dbReference>
<dbReference type="PANTHER" id="PTHR26454">
    <property type="entry name" value="OLFACTORY RECEPTOR"/>
    <property type="match status" value="1"/>
</dbReference>
<dbReference type="PANTHER" id="PTHR26454:SF31">
    <property type="entry name" value="OLFACTORY RECEPTOR 214"/>
    <property type="match status" value="1"/>
</dbReference>
<evidence type="ECO:0000259" key="14">
    <source>
        <dbReference type="PROSITE" id="PS50262"/>
    </source>
</evidence>
<keyword evidence="2 13" id="KW-1003">Cell membrane</keyword>
<dbReference type="PRINTS" id="PR00237">
    <property type="entry name" value="GPCRRHODOPSN"/>
</dbReference>
<dbReference type="InterPro" id="IPR000725">
    <property type="entry name" value="Olfact_rcpt"/>
</dbReference>
<keyword evidence="11 12" id="KW-0807">Transducer</keyword>
<feature type="transmembrane region" description="Helical" evidence="13">
    <location>
        <begin position="142"/>
        <end position="162"/>
    </location>
</feature>
<reference evidence="15" key="3">
    <citation type="submission" date="2025-09" db="UniProtKB">
        <authorList>
            <consortium name="Ensembl"/>
        </authorList>
    </citation>
    <scope>IDENTIFICATION</scope>
</reference>
<dbReference type="InterPro" id="IPR000276">
    <property type="entry name" value="GPCR_Rhodpsn"/>
</dbReference>
<feature type="transmembrane region" description="Helical" evidence="13">
    <location>
        <begin position="201"/>
        <end position="223"/>
    </location>
</feature>
<evidence type="ECO:0000256" key="6">
    <source>
        <dbReference type="ARBA" id="ARBA00022989"/>
    </source>
</evidence>
<comment type="subcellular location">
    <subcellularLocation>
        <location evidence="1 13">Cell membrane</location>
        <topology evidence="1 13">Multi-pass membrane protein</topology>
    </subcellularLocation>
</comment>
<evidence type="ECO:0000313" key="15">
    <source>
        <dbReference type="Ensembl" id="ENSVURP00010026016.1"/>
    </source>
</evidence>
<gene>
    <name evidence="15" type="primary">LOC114032151</name>
</gene>
<reference evidence="15" key="2">
    <citation type="submission" date="2025-08" db="UniProtKB">
        <authorList>
            <consortium name="Ensembl"/>
        </authorList>
    </citation>
    <scope>IDENTIFICATION</scope>
</reference>
<feature type="transmembrane region" description="Helical" evidence="13">
    <location>
        <begin position="61"/>
        <end position="87"/>
    </location>
</feature>
<dbReference type="PRINTS" id="PR00245">
    <property type="entry name" value="OLFACTORYR"/>
</dbReference>
<feature type="domain" description="G-protein coupled receptors family 1 profile" evidence="14">
    <location>
        <begin position="42"/>
        <end position="291"/>
    </location>
</feature>
<keyword evidence="16" id="KW-1185">Reference proteome</keyword>
<evidence type="ECO:0000256" key="3">
    <source>
        <dbReference type="ARBA" id="ARBA00022606"/>
    </source>
</evidence>